<dbReference type="PIRSF" id="PIRSF001388">
    <property type="entry name" value="TRI5"/>
    <property type="match status" value="1"/>
</dbReference>
<dbReference type="Proteomes" id="UP000452235">
    <property type="component" value="Unassembled WGS sequence"/>
</dbReference>
<evidence type="ECO:0000313" key="5">
    <source>
        <dbReference type="Proteomes" id="UP000452235"/>
    </source>
</evidence>
<sequence length="351" mass="41978">MSEQRFPIDYFVRTVVCLLDTIQYKDTNYTHEHRLRNLEYVYSEAAIHFAQPCVNDALKVEPKKLEAFLRTTTRMVVYSWVKTSPKQMAALTIYYTYTAILNDSEDSHYPEMNTFYNDMICGRQQRHPWWRLVNKHLPNVLKHYGPFCAFNIYRSTLDYFEGRWIEQNNFHGYRGSEDYPGFLRRLNGLGHAVGASLWPSARFDEQELFQEITTAISMMEHWEPWLNDLLSFYKEFDDHHDQTKLINNYRHVEGQSVTEAVEKLAQNLLRVSEQVMYVFKDKDPRILDTLTPFMYGYVTWHLSDERYRMNEVYERVSENDEMGRKFCRYYEDANKVGRIDPAKWARLSVSE</sequence>
<gene>
    <name evidence="4" type="ORF">ATEIFO6365_0015011400</name>
</gene>
<comment type="cofactor">
    <cofactor evidence="3">
        <name>Mg(2+)</name>
        <dbReference type="ChEBI" id="CHEBI:18420"/>
    </cofactor>
</comment>
<comment type="similarity">
    <text evidence="1">Belongs to the trichodiene synthase family.</text>
</comment>
<feature type="binding site" evidence="3">
    <location>
        <position position="241"/>
    </location>
    <ligand>
        <name>Mg(2+)</name>
        <dbReference type="ChEBI" id="CHEBI:18420"/>
        <label>3</label>
    </ligand>
</feature>
<dbReference type="InterPro" id="IPR008949">
    <property type="entry name" value="Isoprenoid_synthase_dom_sf"/>
</dbReference>
<evidence type="ECO:0000256" key="2">
    <source>
        <dbReference type="ARBA" id="ARBA00023239"/>
    </source>
</evidence>
<dbReference type="GO" id="GO:0016106">
    <property type="term" value="P:sesquiterpenoid biosynthetic process"/>
    <property type="evidence" value="ECO:0007669"/>
    <property type="project" value="InterPro"/>
</dbReference>
<dbReference type="OrthoDB" id="2998174at2759"/>
<reference evidence="4 5" key="1">
    <citation type="submission" date="2020-01" db="EMBL/GenBank/DDBJ databases">
        <title>Aspergillus terreus IFO 6365 whole genome shotgun sequence.</title>
        <authorList>
            <person name="Kanamasa S."/>
            <person name="Takahashi H."/>
        </authorList>
    </citation>
    <scope>NUCLEOTIDE SEQUENCE [LARGE SCALE GENOMIC DNA]</scope>
    <source>
        <strain evidence="4 5">IFO 6365</strain>
    </source>
</reference>
<keyword evidence="2" id="KW-0456">Lyase</keyword>
<organism evidence="4 5">
    <name type="scientific">Aspergillus terreus</name>
    <dbReference type="NCBI Taxonomy" id="33178"/>
    <lineage>
        <taxon>Eukaryota</taxon>
        <taxon>Fungi</taxon>
        <taxon>Dikarya</taxon>
        <taxon>Ascomycota</taxon>
        <taxon>Pezizomycotina</taxon>
        <taxon>Eurotiomycetes</taxon>
        <taxon>Eurotiomycetidae</taxon>
        <taxon>Eurotiales</taxon>
        <taxon>Aspergillaceae</taxon>
        <taxon>Aspergillus</taxon>
        <taxon>Aspergillus subgen. Circumdati</taxon>
    </lineage>
</organism>
<feature type="binding site" evidence="3">
    <location>
        <position position="227"/>
    </location>
    <ligand>
        <name>Mg(2+)</name>
        <dbReference type="ChEBI" id="CHEBI:18420"/>
        <label>2</label>
    </ligand>
</feature>
<keyword evidence="5" id="KW-1185">Reference proteome</keyword>
<dbReference type="InterPro" id="IPR010458">
    <property type="entry name" value="TRI5_ascomyc"/>
</dbReference>
<feature type="binding site" evidence="3">
    <location>
        <position position="235"/>
    </location>
    <ligand>
        <name>Mg(2+)</name>
        <dbReference type="ChEBI" id="CHEBI:18420"/>
        <label>2</label>
    </ligand>
</feature>
<evidence type="ECO:0000256" key="3">
    <source>
        <dbReference type="PIRSR" id="PIRSR001388-3"/>
    </source>
</evidence>
<dbReference type="VEuPathDB" id="FungiDB:ATEG_04416"/>
<dbReference type="InterPro" id="IPR024652">
    <property type="entry name" value="Trichodiene_synth"/>
</dbReference>
<dbReference type="AlphaFoldDB" id="A0A5M3ZD49"/>
<name>A0A5M3ZD49_ASPTE</name>
<evidence type="ECO:0000256" key="1">
    <source>
        <dbReference type="ARBA" id="ARBA00007946"/>
    </source>
</evidence>
<accession>A0A5M3ZD49</accession>
<protein>
    <submittedName>
        <fullName evidence="4">Trichodiene synthase</fullName>
    </submittedName>
</protein>
<feature type="binding site" evidence="3">
    <location>
        <position position="166"/>
    </location>
    <ligand>
        <name>Mg(2+)</name>
        <dbReference type="ChEBI" id="CHEBI:18420"/>
        <label>1</label>
    </ligand>
</feature>
<dbReference type="Gene3D" id="1.10.600.10">
    <property type="entry name" value="Farnesyl Diphosphate Synthase"/>
    <property type="match status" value="1"/>
</dbReference>
<dbReference type="EMBL" id="BLJY01000015">
    <property type="protein sequence ID" value="GFF21543.1"/>
    <property type="molecule type" value="Genomic_DNA"/>
</dbReference>
<dbReference type="GO" id="GO:0045482">
    <property type="term" value="F:trichodiene synthase activity"/>
    <property type="evidence" value="ECO:0007669"/>
    <property type="project" value="InterPro"/>
</dbReference>
<dbReference type="Pfam" id="PF06330">
    <property type="entry name" value="TRI5"/>
    <property type="match status" value="1"/>
</dbReference>
<evidence type="ECO:0000313" key="4">
    <source>
        <dbReference type="EMBL" id="GFF21543.1"/>
    </source>
</evidence>
<keyword evidence="3" id="KW-0460">Magnesium</keyword>
<proteinExistence type="inferred from homology"/>
<comment type="caution">
    <text evidence="4">The sequence shown here is derived from an EMBL/GenBank/DDBJ whole genome shotgun (WGS) entry which is preliminary data.</text>
</comment>
<dbReference type="SUPFAM" id="SSF48576">
    <property type="entry name" value="Terpenoid synthases"/>
    <property type="match status" value="1"/>
</dbReference>
<feature type="binding site" evidence="3">
    <location>
        <position position="231"/>
    </location>
    <ligand>
        <name>Mg(2+)</name>
        <dbReference type="ChEBI" id="CHEBI:18420"/>
        <label>2</label>
    </ligand>
</feature>